<feature type="compositionally biased region" description="Basic and acidic residues" evidence="1">
    <location>
        <begin position="41"/>
        <end position="52"/>
    </location>
</feature>
<dbReference type="RefSeq" id="WP_073444579.1">
    <property type="nucleotide sequence ID" value="NZ_FRBK01000006.1"/>
</dbReference>
<evidence type="ECO:0000313" key="2">
    <source>
        <dbReference type="EMBL" id="SHL73968.1"/>
    </source>
</evidence>
<dbReference type="EMBL" id="FRBK01000006">
    <property type="protein sequence ID" value="SHL73968.1"/>
    <property type="molecule type" value="Genomic_DNA"/>
</dbReference>
<gene>
    <name evidence="2" type="ORF">SAMN05216268_10633</name>
</gene>
<accession>A0A9X8MT48</accession>
<evidence type="ECO:0000256" key="1">
    <source>
        <dbReference type="SAM" id="MobiDB-lite"/>
    </source>
</evidence>
<feature type="region of interest" description="Disordered" evidence="1">
    <location>
        <begin position="1"/>
        <end position="61"/>
    </location>
</feature>
<reference evidence="3" key="1">
    <citation type="submission" date="2016-11" db="EMBL/GenBank/DDBJ databases">
        <authorList>
            <person name="Jaros S."/>
            <person name="Januszkiewicz K."/>
            <person name="Wedrychowicz H."/>
        </authorList>
    </citation>
    <scope>NUCLEOTIDE SEQUENCE [LARGE SCALE GENOMIC DNA]</scope>
    <source>
        <strain evidence="3">CGMCC 4.3555</strain>
    </source>
</reference>
<proteinExistence type="predicted"/>
<sequence>MTHRQEPASETEHHDRETPENAASGPQGAARGENDALDAEAPERAADGRVAPRDPTTPDATIRRQLEQILALRETVIQQRAAIDRVRALAADMRTWCSPHGIAADYADRLLAAWFAYTALGPLVAPVRLEVRHPETTASGCRSC</sequence>
<name>A0A9X8MT48_9ACTN</name>
<feature type="compositionally biased region" description="Basic and acidic residues" evidence="1">
    <location>
        <begin position="1"/>
        <end position="19"/>
    </location>
</feature>
<dbReference type="AlphaFoldDB" id="A0A9X8MT48"/>
<comment type="caution">
    <text evidence="2">The sequence shown here is derived from an EMBL/GenBank/DDBJ whole genome shotgun (WGS) entry which is preliminary data.</text>
</comment>
<evidence type="ECO:0000313" key="3">
    <source>
        <dbReference type="Proteomes" id="UP000184388"/>
    </source>
</evidence>
<organism evidence="2 3">
    <name type="scientific">Streptomyces yunnanensis</name>
    <dbReference type="NCBI Taxonomy" id="156453"/>
    <lineage>
        <taxon>Bacteria</taxon>
        <taxon>Bacillati</taxon>
        <taxon>Actinomycetota</taxon>
        <taxon>Actinomycetes</taxon>
        <taxon>Kitasatosporales</taxon>
        <taxon>Streptomycetaceae</taxon>
        <taxon>Streptomyces</taxon>
    </lineage>
</organism>
<dbReference type="Proteomes" id="UP000184388">
    <property type="component" value="Unassembled WGS sequence"/>
</dbReference>
<protein>
    <submittedName>
        <fullName evidence="2">Uncharacterized protein</fullName>
    </submittedName>
</protein>